<proteinExistence type="inferred from homology"/>
<feature type="transmembrane region" description="Helical" evidence="8">
    <location>
        <begin position="85"/>
        <end position="103"/>
    </location>
</feature>
<organism evidence="9 10">
    <name type="scientific">Robertmurraya mangrovi</name>
    <dbReference type="NCBI Taxonomy" id="3098077"/>
    <lineage>
        <taxon>Bacteria</taxon>
        <taxon>Bacillati</taxon>
        <taxon>Bacillota</taxon>
        <taxon>Bacilli</taxon>
        <taxon>Bacillales</taxon>
        <taxon>Bacillaceae</taxon>
        <taxon>Robertmurraya</taxon>
    </lineage>
</organism>
<comment type="subcellular location">
    <subcellularLocation>
        <location evidence="1 7">Cell membrane</location>
        <topology evidence="1 7">Multi-pass membrane protein</topology>
    </subcellularLocation>
</comment>
<keyword evidence="10" id="KW-1185">Reference proteome</keyword>
<dbReference type="InterPro" id="IPR037185">
    <property type="entry name" value="EmrE-like"/>
</dbReference>
<dbReference type="PANTHER" id="PTHR30561:SF0">
    <property type="entry name" value="GUANIDINIUM EXPORTER"/>
    <property type="match status" value="1"/>
</dbReference>
<dbReference type="Pfam" id="PF00893">
    <property type="entry name" value="Multi_Drug_Res"/>
    <property type="match status" value="1"/>
</dbReference>
<keyword evidence="5 8" id="KW-1133">Transmembrane helix</keyword>
<evidence type="ECO:0000313" key="9">
    <source>
        <dbReference type="EMBL" id="MDZ5474220.1"/>
    </source>
</evidence>
<dbReference type="Proteomes" id="UP001290455">
    <property type="component" value="Unassembled WGS sequence"/>
</dbReference>
<reference evidence="9 10" key="1">
    <citation type="submission" date="2023-11" db="EMBL/GenBank/DDBJ databases">
        <title>Bacillus jintuensis, isolated from a mudflat on the Beibu Gulf coast.</title>
        <authorList>
            <person name="Li M."/>
        </authorList>
    </citation>
    <scope>NUCLEOTIDE SEQUENCE [LARGE SCALE GENOMIC DNA]</scope>
    <source>
        <strain evidence="9 10">31A1R</strain>
    </source>
</reference>
<evidence type="ECO:0000256" key="3">
    <source>
        <dbReference type="ARBA" id="ARBA00022475"/>
    </source>
</evidence>
<evidence type="ECO:0000256" key="7">
    <source>
        <dbReference type="RuleBase" id="RU003942"/>
    </source>
</evidence>
<gene>
    <name evidence="9" type="ORF">SM124_21220</name>
</gene>
<protein>
    <submittedName>
        <fullName evidence="9">Multidrug efflux SMR transporter</fullName>
    </submittedName>
</protein>
<keyword evidence="2" id="KW-0813">Transport</keyword>
<dbReference type="RefSeq" id="WP_322448513.1">
    <property type="nucleotide sequence ID" value="NZ_JAXOFX010000021.1"/>
</dbReference>
<sequence>MAWIFLIIAGFGEIGFVIFMKLSEGFTRHKYTLLSVVSGMFSFYFLSKALLTIPIGTGYSIWTGIGAAGSVIVGMLFFKESKNWLRIVFISMIILSVVGLKVIS</sequence>
<keyword evidence="3" id="KW-1003">Cell membrane</keyword>
<dbReference type="Gene3D" id="1.10.3730.20">
    <property type="match status" value="1"/>
</dbReference>
<evidence type="ECO:0000313" key="10">
    <source>
        <dbReference type="Proteomes" id="UP001290455"/>
    </source>
</evidence>
<keyword evidence="4 7" id="KW-0812">Transmembrane</keyword>
<evidence type="ECO:0000256" key="2">
    <source>
        <dbReference type="ARBA" id="ARBA00022448"/>
    </source>
</evidence>
<dbReference type="InterPro" id="IPR045324">
    <property type="entry name" value="Small_multidrug_res"/>
</dbReference>
<evidence type="ECO:0000256" key="6">
    <source>
        <dbReference type="ARBA" id="ARBA00023136"/>
    </source>
</evidence>
<feature type="transmembrane region" description="Helical" evidence="8">
    <location>
        <begin position="6"/>
        <end position="22"/>
    </location>
</feature>
<comment type="similarity">
    <text evidence="7">Belongs to the drug/metabolite transporter (DMT) superfamily. Small multidrug resistance (SMR) (TC 2.A.7.1) family.</text>
</comment>
<dbReference type="PANTHER" id="PTHR30561">
    <property type="entry name" value="SMR FAMILY PROTON-DEPENDENT DRUG EFFLUX TRANSPORTER SUGE"/>
    <property type="match status" value="1"/>
</dbReference>
<dbReference type="InterPro" id="IPR000390">
    <property type="entry name" value="Small_drug/metabolite_transptr"/>
</dbReference>
<name>A0ABU5J4C6_9BACI</name>
<dbReference type="EMBL" id="JAXOFX010000021">
    <property type="protein sequence ID" value="MDZ5474220.1"/>
    <property type="molecule type" value="Genomic_DNA"/>
</dbReference>
<comment type="caution">
    <text evidence="9">The sequence shown here is derived from an EMBL/GenBank/DDBJ whole genome shotgun (WGS) entry which is preliminary data.</text>
</comment>
<feature type="transmembrane region" description="Helical" evidence="8">
    <location>
        <begin position="31"/>
        <end position="53"/>
    </location>
</feature>
<evidence type="ECO:0000256" key="4">
    <source>
        <dbReference type="ARBA" id="ARBA00022692"/>
    </source>
</evidence>
<evidence type="ECO:0000256" key="8">
    <source>
        <dbReference type="SAM" id="Phobius"/>
    </source>
</evidence>
<evidence type="ECO:0000256" key="5">
    <source>
        <dbReference type="ARBA" id="ARBA00022989"/>
    </source>
</evidence>
<feature type="transmembrane region" description="Helical" evidence="8">
    <location>
        <begin position="59"/>
        <end position="78"/>
    </location>
</feature>
<accession>A0ABU5J4C6</accession>
<keyword evidence="6 8" id="KW-0472">Membrane</keyword>
<evidence type="ECO:0000256" key="1">
    <source>
        <dbReference type="ARBA" id="ARBA00004651"/>
    </source>
</evidence>
<dbReference type="SUPFAM" id="SSF103481">
    <property type="entry name" value="Multidrug resistance efflux transporter EmrE"/>
    <property type="match status" value="1"/>
</dbReference>